<feature type="compositionally biased region" description="Low complexity" evidence="1">
    <location>
        <begin position="240"/>
        <end position="250"/>
    </location>
</feature>
<evidence type="ECO:0000256" key="1">
    <source>
        <dbReference type="SAM" id="MobiDB-lite"/>
    </source>
</evidence>
<dbReference type="Proteomes" id="UP000226192">
    <property type="component" value="Unassembled WGS sequence"/>
</dbReference>
<dbReference type="EMBL" id="NJET01000098">
    <property type="protein sequence ID" value="PHH61609.1"/>
    <property type="molecule type" value="Genomic_DNA"/>
</dbReference>
<dbReference type="AlphaFoldDB" id="A0A2C5X8Q7"/>
<evidence type="ECO:0000313" key="3">
    <source>
        <dbReference type="Proteomes" id="UP000226192"/>
    </source>
</evidence>
<feature type="compositionally biased region" description="Polar residues" evidence="1">
    <location>
        <begin position="307"/>
        <end position="337"/>
    </location>
</feature>
<comment type="caution">
    <text evidence="2">The sequence shown here is derived from an EMBL/GenBank/DDBJ whole genome shotgun (WGS) entry which is preliminary data.</text>
</comment>
<name>A0A2C5X8Q7_9HYPO</name>
<evidence type="ECO:0000313" key="2">
    <source>
        <dbReference type="EMBL" id="PHH61609.1"/>
    </source>
</evidence>
<reference evidence="2 3" key="1">
    <citation type="submission" date="2017-06" db="EMBL/GenBank/DDBJ databases">
        <title>Ant-infecting Ophiocordyceps genomes reveal a high diversity of potential behavioral manipulation genes and a possible major role for enterotoxins.</title>
        <authorList>
            <person name="De Bekker C."/>
            <person name="Evans H.C."/>
            <person name="Brachmann A."/>
            <person name="Hughes D.P."/>
        </authorList>
    </citation>
    <scope>NUCLEOTIDE SEQUENCE [LARGE SCALE GENOMIC DNA]</scope>
    <source>
        <strain evidence="2 3">Map64</strain>
    </source>
</reference>
<protein>
    <submittedName>
        <fullName evidence="2">Uncharacterized protein</fullName>
    </submittedName>
</protein>
<dbReference type="OrthoDB" id="4590776at2759"/>
<feature type="compositionally biased region" description="Basic and acidic residues" evidence="1">
    <location>
        <begin position="62"/>
        <end position="88"/>
    </location>
</feature>
<proteinExistence type="predicted"/>
<gene>
    <name evidence="2" type="ORF">CDD81_8124</name>
</gene>
<organism evidence="2 3">
    <name type="scientific">Ophiocordyceps australis</name>
    <dbReference type="NCBI Taxonomy" id="1399860"/>
    <lineage>
        <taxon>Eukaryota</taxon>
        <taxon>Fungi</taxon>
        <taxon>Dikarya</taxon>
        <taxon>Ascomycota</taxon>
        <taxon>Pezizomycotina</taxon>
        <taxon>Sordariomycetes</taxon>
        <taxon>Hypocreomycetidae</taxon>
        <taxon>Hypocreales</taxon>
        <taxon>Ophiocordycipitaceae</taxon>
        <taxon>Ophiocordyceps</taxon>
    </lineage>
</organism>
<feature type="region of interest" description="Disordered" evidence="1">
    <location>
        <begin position="233"/>
        <end position="255"/>
    </location>
</feature>
<dbReference type="STRING" id="1399860.A0A2C5X8Q7"/>
<sequence length="389" mass="43302">MPRQRTFSVLPPIAAADASAECTRPMTSKEVKKAYRATTRMPPMSRQERIRQERAEQARIRLELDRESASRRARAARERRKEKEAGERARKKRERRPVVDVRPSQDTIARFARGHGSTNKNANGDARPKQDEPAMYPLLEERRPMIQQDKLETALVQHSQPRVAAPFPLDLGLCNISPGAPAAGKHIAPLPSTQAILSTADDFFPSASQLERELRNERAADASTMMICPPHQTPAPAPSALPRSSPHSLAGIESSRQHARDKGFFFFTGSGSQELTSLAMERSRRSTSLQGWRFQAHPPDDEHEGSLCSQGQTWNQDDQSTVRDSLSVPQARASQPGTRLLHNPPSSWHKPCCQPPTSEQDKENALPFASQESEYGGAWVDEVALEFAL</sequence>
<accession>A0A2C5X8Q7</accession>
<feature type="region of interest" description="Disordered" evidence="1">
    <location>
        <begin position="62"/>
        <end position="101"/>
    </location>
</feature>
<feature type="region of interest" description="Disordered" evidence="1">
    <location>
        <begin position="289"/>
        <end position="373"/>
    </location>
</feature>
<keyword evidence="3" id="KW-1185">Reference proteome</keyword>